<name>A0A6A6FZJ6_9PEZI</name>
<feature type="compositionally biased region" description="Basic and acidic residues" evidence="1">
    <location>
        <begin position="1033"/>
        <end position="1045"/>
    </location>
</feature>
<accession>A0A6A6FZJ6</accession>
<dbReference type="EMBL" id="ML992528">
    <property type="protein sequence ID" value="KAF2218803.1"/>
    <property type="molecule type" value="Genomic_DNA"/>
</dbReference>
<dbReference type="OrthoDB" id="3934537at2759"/>
<feature type="compositionally biased region" description="Basic and acidic residues" evidence="1">
    <location>
        <begin position="33"/>
        <end position="45"/>
    </location>
</feature>
<dbReference type="Proteomes" id="UP000799538">
    <property type="component" value="Unassembled WGS sequence"/>
</dbReference>
<feature type="compositionally biased region" description="Acidic residues" evidence="1">
    <location>
        <begin position="939"/>
        <end position="957"/>
    </location>
</feature>
<feature type="region of interest" description="Disordered" evidence="1">
    <location>
        <begin position="935"/>
        <end position="1087"/>
    </location>
</feature>
<feature type="region of interest" description="Disordered" evidence="1">
    <location>
        <begin position="1"/>
        <end position="88"/>
    </location>
</feature>
<evidence type="ECO:0000313" key="3">
    <source>
        <dbReference type="Proteomes" id="UP000799538"/>
    </source>
</evidence>
<keyword evidence="3" id="KW-1185">Reference proteome</keyword>
<feature type="region of interest" description="Disordered" evidence="1">
    <location>
        <begin position="1098"/>
        <end position="1117"/>
    </location>
</feature>
<proteinExistence type="predicted"/>
<reference evidence="3" key="1">
    <citation type="journal article" date="2020" name="Stud. Mycol.">
        <title>101 Dothideomycetes genomes: A test case for predicting lifestyles and emergence of pathogens.</title>
        <authorList>
            <person name="Haridas S."/>
            <person name="Albert R."/>
            <person name="Binder M."/>
            <person name="Bloem J."/>
            <person name="LaButti K."/>
            <person name="Salamov A."/>
            <person name="Andreopoulos B."/>
            <person name="Baker S."/>
            <person name="Barry K."/>
            <person name="Bills G."/>
            <person name="Bluhm B."/>
            <person name="Cannon C."/>
            <person name="Castanera R."/>
            <person name="Culley D."/>
            <person name="Daum C."/>
            <person name="Ezra D."/>
            <person name="Gonzalez J."/>
            <person name="Henrissat B."/>
            <person name="Kuo A."/>
            <person name="Liang C."/>
            <person name="Lipzen A."/>
            <person name="Lutzoni F."/>
            <person name="Magnuson J."/>
            <person name="Mondo S."/>
            <person name="Nolan M."/>
            <person name="Ohm R."/>
            <person name="Pangilinan J."/>
            <person name="Park H.-J."/>
            <person name="Ramirez L."/>
            <person name="Alfaro M."/>
            <person name="Sun H."/>
            <person name="Tritt A."/>
            <person name="Yoshinaga Y."/>
            <person name="Zwiers L.-H."/>
            <person name="Turgeon B."/>
            <person name="Goodwin S."/>
            <person name="Spatafora J."/>
            <person name="Crous P."/>
            <person name="Grigoriev I."/>
        </authorList>
    </citation>
    <scope>NUCLEOTIDE SEQUENCE [LARGE SCALE GENOMIC DNA]</scope>
    <source>
        <strain evidence="3">CECT 20119</strain>
    </source>
</reference>
<evidence type="ECO:0000256" key="1">
    <source>
        <dbReference type="SAM" id="MobiDB-lite"/>
    </source>
</evidence>
<sequence>MFTRSKVKKFPGDSAAKEPIVTIDTDDYDEQSDEHASEYDAKDDADTGPAKRQRPKRETINRRSNPKSKLESQMKSLKRDTGMRGYTNKAAIDSGLKGLAQRDRELMSMLPSEVENDRETRQLKRFMTALDTYKFDKAASAPSTVSYTTMDVLLQYPTIRKLATALHNPKSRPNIHFADLAHGTRYNDVKRNDLGSVAFNEKTISTDNMIPIVKTVKELLERYPGDPWGRTASKLRQEIMDLAKKHHGYHTFDPLPHPVPGTGKTAGAYGAYFGVYMMDDEGWKVKKINVSPKYIDMAKQIPTLPASTTYATKTDMDGPSTTLLPAISTSRIVPDSKYSGQERDRHQRAIDFCYYLSAQLRGRIFENAGAFGACVETITQATIGRRSKFRRLTGLYRGYAILRFCKRPGNITMIKFSKPILKDLGIKGDGPCLYVYSRFWAHLAYILDVADQCFLSGIGLRDTMARIAAAADVTNQSIAQGEVPKPVCSHGTDPPPGTGHTCTSCGSHVPCTEVSLGMTCPDCSFTVRSIRRRLDILIREDVTRGIPVADSDLDDAMRTMPGAEGLAEDPPYATDYFLPGKRRYLKGVGREEQASPDALFGVARRSDGTFGYHVEHNVVPTALWINLAKSTWDPSWLAIAVKLKSAASPEEYSHLLDVEEEIHEVSLKKAHNKAGRFGTDLTAAKFEMMEYEMRSGKHFPDNQSHQEKITAKKHQYMSNKRNPPRIGWKPLEFQERLKPLVDEILNTGQRSGGCEVALGADGCPFPGPPDAKPEDWNYWNAWCFFGERLIRMWLFCNGRWILVDTIETVFLSCLWCYINNDRGFTGLSWVLWVRHLRRLVLGHRFHGRQMRGYFPDGASSLDQLDTVNANMRFETAFDNFGAHDFDDNAIGRIAAEFPRIQIRQEDYDPNRPIPRLDPAVHAAEWVEEHDGYVHGGMVEFDDDDDEETEADDVDEVDDERKVQPGRKRKRSANDDNGDQNNVDADDEKEAGVPESKAARKPKLAPTAPSTRSDRRTGGQERPGSKTISETLAELDRLMKARGSREEPEENEPPTKRTRGAGAAAITDEAGSDVPTGNGQTTTFDDDELMQDNINVNMDSPTATKPAGGSEDVTEDPHVTAAKKRISDLPIDDNTYEFFVSTGYLDILTAGDDDTDPRTGYEKTTDQINWLRFRPAGPRPTDTEGANAWDARRDHHLLYWQHFNEPPPAGFFNDPAIPTRSPTEGMSPWLAAKFNAAKQAAADAARGVDIDVEMAGTTTTGEDDDEAEASTGRRGGPSDRGTRGSGSGAGRLSAPGADDQATSGATGLPASDAGKPFRSSPGNQSSDPGGSFAGGMSDLPDFGDYDEESSRTKKKTSWFGRQRAVLPKGPYKDNHDKGLGAPEPPFRQPGDFEERRAMITRGRWDPETSTGLTATEIPDEVPGFGPMGREHFNMPSYGAHLEVHNRPIPGRPAGQQWGAVSDGTFRWPPPAPEKRPVSPGNRTGFTWGHVFTAPELAIQGMIGGYDPITSFGYLPEFVDDSDPKQLRPGRHGFKWRAPADREERWEVIAEGGYHPLTEEGWVRVD</sequence>
<protein>
    <submittedName>
        <fullName evidence="2">Uncharacterized protein</fullName>
    </submittedName>
</protein>
<gene>
    <name evidence="2" type="ORF">BDZ85DRAFT_253312</name>
</gene>
<organism evidence="2 3">
    <name type="scientific">Elsinoe ampelina</name>
    <dbReference type="NCBI Taxonomy" id="302913"/>
    <lineage>
        <taxon>Eukaryota</taxon>
        <taxon>Fungi</taxon>
        <taxon>Dikarya</taxon>
        <taxon>Ascomycota</taxon>
        <taxon>Pezizomycotina</taxon>
        <taxon>Dothideomycetes</taxon>
        <taxon>Dothideomycetidae</taxon>
        <taxon>Myriangiales</taxon>
        <taxon>Elsinoaceae</taxon>
        <taxon>Elsinoe</taxon>
    </lineage>
</organism>
<feature type="region of interest" description="Disordered" evidence="1">
    <location>
        <begin position="1255"/>
        <end position="1390"/>
    </location>
</feature>
<feature type="compositionally biased region" description="Basic and acidic residues" evidence="1">
    <location>
        <begin position="68"/>
        <end position="82"/>
    </location>
</feature>
<evidence type="ECO:0000313" key="2">
    <source>
        <dbReference type="EMBL" id="KAF2218803.1"/>
    </source>
</evidence>